<evidence type="ECO:0000313" key="2">
    <source>
        <dbReference type="EMBL" id="RIH63559.1"/>
    </source>
</evidence>
<keyword evidence="1" id="KW-1133">Transmembrane helix</keyword>
<evidence type="ECO:0000313" key="3">
    <source>
        <dbReference type="Proteomes" id="UP000266441"/>
    </source>
</evidence>
<dbReference type="RefSeq" id="WP_119351527.1">
    <property type="nucleotide sequence ID" value="NZ_QWET01000019.1"/>
</dbReference>
<dbReference type="AlphaFoldDB" id="A0A399CVD2"/>
<organism evidence="2 3">
    <name type="scientific">Mariniphaga sediminis</name>
    <dbReference type="NCBI Taxonomy" id="1628158"/>
    <lineage>
        <taxon>Bacteria</taxon>
        <taxon>Pseudomonadati</taxon>
        <taxon>Bacteroidota</taxon>
        <taxon>Bacteroidia</taxon>
        <taxon>Marinilabiliales</taxon>
        <taxon>Prolixibacteraceae</taxon>
        <taxon>Mariniphaga</taxon>
    </lineage>
</organism>
<keyword evidence="1" id="KW-0472">Membrane</keyword>
<protein>
    <recommendedName>
        <fullName evidence="4">Anti-sigma factor</fullName>
    </recommendedName>
</protein>
<evidence type="ECO:0008006" key="4">
    <source>
        <dbReference type="Google" id="ProtNLM"/>
    </source>
</evidence>
<feature type="transmembrane region" description="Helical" evidence="1">
    <location>
        <begin position="49"/>
        <end position="71"/>
    </location>
</feature>
<dbReference type="EMBL" id="QWET01000019">
    <property type="protein sequence ID" value="RIH63559.1"/>
    <property type="molecule type" value="Genomic_DNA"/>
</dbReference>
<dbReference type="OrthoDB" id="1143801at2"/>
<keyword evidence="3" id="KW-1185">Reference proteome</keyword>
<gene>
    <name evidence="2" type="ORF">D1164_19205</name>
</gene>
<dbReference type="Proteomes" id="UP000266441">
    <property type="component" value="Unassembled WGS sequence"/>
</dbReference>
<comment type="caution">
    <text evidence="2">The sequence shown here is derived from an EMBL/GenBank/DDBJ whole genome shotgun (WGS) entry which is preliminary data.</text>
</comment>
<reference evidence="2 3" key="1">
    <citation type="journal article" date="2015" name="Int. J. Syst. Evol. Microbiol.">
        <title>Mariniphaga sediminis sp. nov., isolated from coastal sediment.</title>
        <authorList>
            <person name="Wang F.Q."/>
            <person name="Shen Q.Y."/>
            <person name="Chen G.J."/>
            <person name="Du Z.J."/>
        </authorList>
    </citation>
    <scope>NUCLEOTIDE SEQUENCE [LARGE SCALE GENOMIC DNA]</scope>
    <source>
        <strain evidence="2 3">SY21</strain>
    </source>
</reference>
<keyword evidence="1" id="KW-0812">Transmembrane</keyword>
<proteinExistence type="predicted"/>
<evidence type="ECO:0000256" key="1">
    <source>
        <dbReference type="SAM" id="Phobius"/>
    </source>
</evidence>
<name>A0A399CVD2_9BACT</name>
<accession>A0A399CVD2</accession>
<sequence>MKEKDYIEELIKNNREGLNDNEPLEGHFERFEAKLEKSNKKKKRITLQVVWKAAAAAVFAFLIVNQAIIWFSSEEKNTITTQGETGEMSLASVSPEYGEVEFFYTNAISVGLNQWEKLVAEGLISETEQQMMDGELHEFEVVFEKLQRDLSANPNDERVINAMIEYYQTKLSLINMIVEKLKEVKQKTDTNYESEM</sequence>